<dbReference type="Proteomes" id="UP000017127">
    <property type="component" value="Unassembled WGS sequence"/>
</dbReference>
<keyword evidence="4 11" id="KW-0808">Transferase</keyword>
<evidence type="ECO:0000259" key="13">
    <source>
        <dbReference type="Pfam" id="PF12627"/>
    </source>
</evidence>
<evidence type="ECO:0000256" key="4">
    <source>
        <dbReference type="ARBA" id="ARBA00022679"/>
    </source>
</evidence>
<evidence type="ECO:0000256" key="9">
    <source>
        <dbReference type="ARBA" id="ARBA00022842"/>
    </source>
</evidence>
<dbReference type="EMBL" id="AUZM01000053">
    <property type="protein sequence ID" value="ERT05581.1"/>
    <property type="molecule type" value="Genomic_DNA"/>
</dbReference>
<dbReference type="SUPFAM" id="SSF81891">
    <property type="entry name" value="Poly A polymerase C-terminal region-like"/>
    <property type="match status" value="1"/>
</dbReference>
<proteinExistence type="inferred from homology"/>
<evidence type="ECO:0000256" key="6">
    <source>
        <dbReference type="ARBA" id="ARBA00022695"/>
    </source>
</evidence>
<dbReference type="InterPro" id="IPR002646">
    <property type="entry name" value="PolA_pol_head_dom"/>
</dbReference>
<dbReference type="Pfam" id="PF12627">
    <property type="entry name" value="PolyA_pol_RNAbd"/>
    <property type="match status" value="1"/>
</dbReference>
<evidence type="ECO:0000256" key="10">
    <source>
        <dbReference type="ARBA" id="ARBA00022884"/>
    </source>
</evidence>
<evidence type="ECO:0000256" key="5">
    <source>
        <dbReference type="ARBA" id="ARBA00022694"/>
    </source>
</evidence>
<protein>
    <submittedName>
        <fullName evidence="15">Poly A polymerase head domain protein</fullName>
    </submittedName>
</protein>
<keyword evidence="10 11" id="KW-0694">RNA-binding</keyword>
<organism evidence="15 16">
    <name type="scientific">Lyngbya aestuarii BL J</name>
    <dbReference type="NCBI Taxonomy" id="1348334"/>
    <lineage>
        <taxon>Bacteria</taxon>
        <taxon>Bacillati</taxon>
        <taxon>Cyanobacteriota</taxon>
        <taxon>Cyanophyceae</taxon>
        <taxon>Oscillatoriophycideae</taxon>
        <taxon>Oscillatoriales</taxon>
        <taxon>Microcoleaceae</taxon>
        <taxon>Lyngbya</taxon>
    </lineage>
</organism>
<dbReference type="InterPro" id="IPR043519">
    <property type="entry name" value="NT_sf"/>
</dbReference>
<dbReference type="Gene3D" id="1.10.3090.10">
    <property type="entry name" value="cca-adding enzyme, domain 2"/>
    <property type="match status" value="1"/>
</dbReference>
<dbReference type="GO" id="GO:0000049">
    <property type="term" value="F:tRNA binding"/>
    <property type="evidence" value="ECO:0007669"/>
    <property type="project" value="UniProtKB-KW"/>
</dbReference>
<comment type="similarity">
    <text evidence="2 11">Belongs to the tRNA nucleotidyltransferase/poly(A) polymerase family.</text>
</comment>
<keyword evidence="16" id="KW-1185">Reference proteome</keyword>
<feature type="domain" description="tRNA nucleotidyltransferase/poly(A) polymerase RNA and SrmB- binding" evidence="13">
    <location>
        <begin position="169"/>
        <end position="227"/>
    </location>
</feature>
<dbReference type="CDD" id="cd05398">
    <property type="entry name" value="NT_ClassII-CCAase"/>
    <property type="match status" value="1"/>
</dbReference>
<keyword evidence="3" id="KW-0820">tRNA-binding</keyword>
<evidence type="ECO:0000259" key="14">
    <source>
        <dbReference type="Pfam" id="PF13735"/>
    </source>
</evidence>
<evidence type="ECO:0000256" key="11">
    <source>
        <dbReference type="RuleBase" id="RU003953"/>
    </source>
</evidence>
<gene>
    <name evidence="15" type="ORF">M595_4459</name>
</gene>
<dbReference type="PANTHER" id="PTHR47545">
    <property type="entry name" value="MULTIFUNCTIONAL CCA PROTEIN"/>
    <property type="match status" value="1"/>
</dbReference>
<dbReference type="GO" id="GO:0008033">
    <property type="term" value="P:tRNA processing"/>
    <property type="evidence" value="ECO:0007669"/>
    <property type="project" value="UniProtKB-KW"/>
</dbReference>
<dbReference type="InterPro" id="IPR032810">
    <property type="entry name" value="CCA-adding_enz_C"/>
</dbReference>
<keyword evidence="6" id="KW-0548">Nucleotidyltransferase</keyword>
<dbReference type="InterPro" id="IPR032828">
    <property type="entry name" value="PolyA_RNA-bd"/>
</dbReference>
<dbReference type="PATRIC" id="fig|1348334.3.peg.4312"/>
<evidence type="ECO:0000256" key="1">
    <source>
        <dbReference type="ARBA" id="ARBA00001946"/>
    </source>
</evidence>
<dbReference type="GO" id="GO:0046872">
    <property type="term" value="F:metal ion binding"/>
    <property type="evidence" value="ECO:0007669"/>
    <property type="project" value="UniProtKB-KW"/>
</dbReference>
<reference evidence="15 16" key="1">
    <citation type="journal article" date="2013" name="Front. Microbiol.">
        <title>Comparative genomic analyses of the cyanobacterium, Lyngbya aestuarii BL J, a powerful hydrogen producer.</title>
        <authorList>
            <person name="Kothari A."/>
            <person name="Vaughn M."/>
            <person name="Garcia-Pichel F."/>
        </authorList>
    </citation>
    <scope>NUCLEOTIDE SEQUENCE [LARGE SCALE GENOMIC DNA]</scope>
    <source>
        <strain evidence="15 16">BL J</strain>
    </source>
</reference>
<comment type="cofactor">
    <cofactor evidence="1">
        <name>Mg(2+)</name>
        <dbReference type="ChEBI" id="CHEBI:18420"/>
    </cofactor>
</comment>
<accession>U7QGM2</accession>
<feature type="domain" description="Poly A polymerase head" evidence="12">
    <location>
        <begin position="30"/>
        <end position="142"/>
    </location>
</feature>
<keyword evidence="5" id="KW-0819">tRNA processing</keyword>
<keyword evidence="8" id="KW-0547">Nucleotide-binding</keyword>
<evidence type="ECO:0000313" key="16">
    <source>
        <dbReference type="Proteomes" id="UP000017127"/>
    </source>
</evidence>
<evidence type="ECO:0000256" key="2">
    <source>
        <dbReference type="ARBA" id="ARBA00007265"/>
    </source>
</evidence>
<dbReference type="PANTHER" id="PTHR47545:SF2">
    <property type="entry name" value="CC-ADDING TRNA NUCLEOTIDYLTRANSFERASE"/>
    <property type="match status" value="1"/>
</dbReference>
<feature type="domain" description="CCA-adding enzyme C-terminal" evidence="14">
    <location>
        <begin position="261"/>
        <end position="413"/>
    </location>
</feature>
<comment type="caution">
    <text evidence="15">The sequence shown here is derived from an EMBL/GenBank/DDBJ whole genome shotgun (WGS) entry which is preliminary data.</text>
</comment>
<dbReference type="Pfam" id="PF13735">
    <property type="entry name" value="tRNA_NucTran2_2"/>
    <property type="match status" value="1"/>
</dbReference>
<name>U7QGM2_9CYAN</name>
<dbReference type="GO" id="GO:0000166">
    <property type="term" value="F:nucleotide binding"/>
    <property type="evidence" value="ECO:0007669"/>
    <property type="project" value="UniProtKB-KW"/>
</dbReference>
<dbReference type="GO" id="GO:0016779">
    <property type="term" value="F:nucleotidyltransferase activity"/>
    <property type="evidence" value="ECO:0007669"/>
    <property type="project" value="UniProtKB-KW"/>
</dbReference>
<sequence>MIFVAMSKAFNSIGFTDTWPFTLEWLPQPAYLVGGAVRDGLLGRKADYLDLDFVVLEQAIHTAQNIAKYYKAGFVLLDAERQIARVVFPGATVDFAQAQANSLAQDLQRRDFTLNAIAYNPFTQELIDPHQGQTDIQNRLIRMISSQNLRDDPLRLLRGYRQAAQLGCQLEPQTQATIRQLAPFLSQVAVERVQTELGYLLNTAKGVVWIKQAWEDHLLSGFFPSASEQFDRLLKIDPAVETLHQHSPTLTPRLSHPLRNTIKTSQLAIAKLTCLLTRDPSVAEVELTQLKYSKAEIRESIAILKGLATLQQTPPSQMSLRQQYFLFQEVGTLFPALAVLAVASGVPVASLSPLIARYLNPDDPVAHPQVLVTGNELMKILNLSPSPKIGQLLMKIQLAQVEGQILTREQALRWVAQSLEHGE</sequence>
<keyword evidence="9" id="KW-0460">Magnesium</keyword>
<evidence type="ECO:0000259" key="12">
    <source>
        <dbReference type="Pfam" id="PF01743"/>
    </source>
</evidence>
<evidence type="ECO:0000256" key="7">
    <source>
        <dbReference type="ARBA" id="ARBA00022723"/>
    </source>
</evidence>
<dbReference type="AlphaFoldDB" id="U7QGM2"/>
<evidence type="ECO:0000256" key="3">
    <source>
        <dbReference type="ARBA" id="ARBA00022555"/>
    </source>
</evidence>
<dbReference type="Gene3D" id="3.30.460.10">
    <property type="entry name" value="Beta Polymerase, domain 2"/>
    <property type="match status" value="1"/>
</dbReference>
<keyword evidence="7" id="KW-0479">Metal-binding</keyword>
<evidence type="ECO:0000313" key="15">
    <source>
        <dbReference type="EMBL" id="ERT05581.1"/>
    </source>
</evidence>
<dbReference type="InterPro" id="IPR050124">
    <property type="entry name" value="tRNA_CCA-adding_enzyme"/>
</dbReference>
<dbReference type="SUPFAM" id="SSF81301">
    <property type="entry name" value="Nucleotidyltransferase"/>
    <property type="match status" value="1"/>
</dbReference>
<evidence type="ECO:0000256" key="8">
    <source>
        <dbReference type="ARBA" id="ARBA00022741"/>
    </source>
</evidence>
<dbReference type="Pfam" id="PF01743">
    <property type="entry name" value="PolyA_pol"/>
    <property type="match status" value="1"/>
</dbReference>